<dbReference type="SUPFAM" id="SSF48452">
    <property type="entry name" value="TPR-like"/>
    <property type="match status" value="3"/>
</dbReference>
<keyword evidence="4" id="KW-1185">Reference proteome</keyword>
<evidence type="ECO:0000256" key="1">
    <source>
        <dbReference type="PROSITE-ProRule" id="PRU00339"/>
    </source>
</evidence>
<evidence type="ECO:0000313" key="4">
    <source>
        <dbReference type="Proteomes" id="UP000587527"/>
    </source>
</evidence>
<dbReference type="Proteomes" id="UP000587527">
    <property type="component" value="Unassembled WGS sequence"/>
</dbReference>
<accession>A0A841BHU3</accession>
<sequence>MADQRIHLLVAAAGYGKTSALRRLPTSAQARWTTGAGAIELIGTEQHLVIDDLPALDVGQARRLLAALEALPDEASVAIASRHSLPVSPARLLGRGRLVELGPSELALTDDQTAELLAADYGLSDPDLADQLHEATAGWPALVRLGADLLTPGQGATLDLLTAPDGPVAGYIEHEILGELPPPTLALLNDVAELAPVTSALCEVIGHPAAGAVRALVKTGLLVRGPQGDRLAPAVARLAGHTATPPELLAAAAAHYERHGPMIAALRAYARAGLTVECGRIIDEHGDDLLAAGHANTLIEVLTAPGLKRRGRKRQLLLGDALRTGGSAMKAGQAYAVVADAEPSWDAGIAWRMGQLHYHRGESRAALKVFARAEESTEPSRDAALLLAWRSSAHLQLGETAAALEIALQATAVAVAADDDLALATAYVSTALCHNMAGNTADSEELFVQALAIAEQTGDIVVRSRVLTSQTYQLLLEARYPEALVAARQTGQCALAANHSNLRLIALINEGDALLMLGRYDEAIRQYERAAALSRRMGSRRTAAAQLGLGEVYRRRGWTEQARAAFESAIALAEEGGLNQFLVCALAGLARVLMAQDGPAAAAAAEKAGRLASDRVVVTALLARGWVALQAGEAEAATAFALEAAGVARAERDRAGLAESLELRAAAEPDARRARAALREAHAIWSAAGAVVAAAATRVAIGGLPDADTDDRLGALIAADTLVQAGVPIREARSQSPVSIKAFGRFEVCLHDQPVPPTVWQSRKARDLLRILVARRGRPVPRGELCELLWPDDDQSKTGHRLSVLLSIVRGVLDPDRSLPTDHFIVADQASIGLDVTRLHVDVEEFLADVGHGRRLRERGALAEAHRLLAVAVRSYRADVFEDEPYSEWSGALREEARAGYVSALRMLAQLGRKLGDTGAAVAHLMRLLTIDPYDEAGHRALIKTLVAGGQHGEAQRAQTRYREAMAAIGVQLSAAYQAPIQSP</sequence>
<dbReference type="InterPro" id="IPR011990">
    <property type="entry name" value="TPR-like_helical_dom_sf"/>
</dbReference>
<dbReference type="SMART" id="SM00028">
    <property type="entry name" value="TPR"/>
    <property type="match status" value="4"/>
</dbReference>
<evidence type="ECO:0000259" key="2">
    <source>
        <dbReference type="SMART" id="SM01043"/>
    </source>
</evidence>
<dbReference type="Gene3D" id="1.25.40.10">
    <property type="entry name" value="Tetratricopeptide repeat domain"/>
    <property type="match status" value="3"/>
</dbReference>
<dbReference type="InterPro" id="IPR019734">
    <property type="entry name" value="TPR_rpt"/>
</dbReference>
<dbReference type="SUPFAM" id="SSF46894">
    <property type="entry name" value="C-terminal effector domain of the bipartite response regulators"/>
    <property type="match status" value="1"/>
</dbReference>
<dbReference type="AlphaFoldDB" id="A0A841BHU3"/>
<dbReference type="PANTHER" id="PTHR35807">
    <property type="entry name" value="TRANSCRIPTIONAL REGULATOR REDD-RELATED"/>
    <property type="match status" value="1"/>
</dbReference>
<feature type="repeat" description="TPR" evidence="1">
    <location>
        <begin position="504"/>
        <end position="537"/>
    </location>
</feature>
<organism evidence="3 4">
    <name type="scientific">Allocatelliglobosispora scoriae</name>
    <dbReference type="NCBI Taxonomy" id="643052"/>
    <lineage>
        <taxon>Bacteria</taxon>
        <taxon>Bacillati</taxon>
        <taxon>Actinomycetota</taxon>
        <taxon>Actinomycetes</taxon>
        <taxon>Micromonosporales</taxon>
        <taxon>Micromonosporaceae</taxon>
        <taxon>Allocatelliglobosispora</taxon>
    </lineage>
</organism>
<dbReference type="PROSITE" id="PS50005">
    <property type="entry name" value="TPR"/>
    <property type="match status" value="2"/>
</dbReference>
<dbReference type="InterPro" id="IPR005158">
    <property type="entry name" value="BTAD"/>
</dbReference>
<name>A0A841BHU3_9ACTN</name>
<feature type="domain" description="Bacterial transcriptional activator" evidence="2">
    <location>
        <begin position="841"/>
        <end position="981"/>
    </location>
</feature>
<dbReference type="RefSeq" id="WP_184834787.1">
    <property type="nucleotide sequence ID" value="NZ_JACHMN010000002.1"/>
</dbReference>
<protein>
    <submittedName>
        <fullName evidence="3">DNA-binding SARP family transcriptional activator/ATP/maltotriose-dependent transcriptional regulator MalT</fullName>
    </submittedName>
</protein>
<comment type="caution">
    <text evidence="3">The sequence shown here is derived from an EMBL/GenBank/DDBJ whole genome shotgun (WGS) entry which is preliminary data.</text>
</comment>
<gene>
    <name evidence="3" type="ORF">F4553_002056</name>
</gene>
<reference evidence="3 4" key="1">
    <citation type="submission" date="2020-08" db="EMBL/GenBank/DDBJ databases">
        <title>Sequencing the genomes of 1000 actinobacteria strains.</title>
        <authorList>
            <person name="Klenk H.-P."/>
        </authorList>
    </citation>
    <scope>NUCLEOTIDE SEQUENCE [LARGE SCALE GENOMIC DNA]</scope>
    <source>
        <strain evidence="3 4">DSM 45362</strain>
    </source>
</reference>
<dbReference type="Pfam" id="PF03704">
    <property type="entry name" value="BTAD"/>
    <property type="match status" value="1"/>
</dbReference>
<dbReference type="GO" id="GO:0003677">
    <property type="term" value="F:DNA binding"/>
    <property type="evidence" value="ECO:0007669"/>
    <property type="project" value="UniProtKB-KW"/>
</dbReference>
<keyword evidence="1" id="KW-0802">TPR repeat</keyword>
<dbReference type="InterPro" id="IPR016032">
    <property type="entry name" value="Sig_transdc_resp-reg_C-effctor"/>
</dbReference>
<dbReference type="InterPro" id="IPR051677">
    <property type="entry name" value="AfsR-DnrI-RedD_regulator"/>
</dbReference>
<feature type="repeat" description="TPR" evidence="1">
    <location>
        <begin position="543"/>
        <end position="576"/>
    </location>
</feature>
<dbReference type="Pfam" id="PF13424">
    <property type="entry name" value="TPR_12"/>
    <property type="match status" value="1"/>
</dbReference>
<evidence type="ECO:0000313" key="3">
    <source>
        <dbReference type="EMBL" id="MBB5868677.1"/>
    </source>
</evidence>
<dbReference type="GO" id="GO:0006355">
    <property type="term" value="P:regulation of DNA-templated transcription"/>
    <property type="evidence" value="ECO:0007669"/>
    <property type="project" value="InterPro"/>
</dbReference>
<keyword evidence="3" id="KW-0238">DNA-binding</keyword>
<dbReference type="SMART" id="SM01043">
    <property type="entry name" value="BTAD"/>
    <property type="match status" value="1"/>
</dbReference>
<dbReference type="InterPro" id="IPR036388">
    <property type="entry name" value="WH-like_DNA-bd_sf"/>
</dbReference>
<dbReference type="Gene3D" id="1.10.10.10">
    <property type="entry name" value="Winged helix-like DNA-binding domain superfamily/Winged helix DNA-binding domain"/>
    <property type="match status" value="1"/>
</dbReference>
<proteinExistence type="predicted"/>
<dbReference type="EMBL" id="JACHMN010000002">
    <property type="protein sequence ID" value="MBB5868677.1"/>
    <property type="molecule type" value="Genomic_DNA"/>
</dbReference>